<feature type="transmembrane region" description="Helical" evidence="1">
    <location>
        <begin position="248"/>
        <end position="266"/>
    </location>
</feature>
<proteinExistence type="predicted"/>
<keyword evidence="1" id="KW-1133">Transmembrane helix</keyword>
<feature type="transmembrane region" description="Helical" evidence="1">
    <location>
        <begin position="63"/>
        <end position="79"/>
    </location>
</feature>
<accession>A0AA44BE10</accession>
<dbReference type="Pfam" id="PF04235">
    <property type="entry name" value="DUF418"/>
    <property type="match status" value="1"/>
</dbReference>
<dbReference type="Proteomes" id="UP000449710">
    <property type="component" value="Unassembled WGS sequence"/>
</dbReference>
<dbReference type="RefSeq" id="WP_160719267.1">
    <property type="nucleotide sequence ID" value="NZ_SUMG01000003.1"/>
</dbReference>
<name>A0AA44BE10_9CLOT</name>
<keyword evidence="4" id="KW-1185">Reference proteome</keyword>
<evidence type="ECO:0000256" key="1">
    <source>
        <dbReference type="SAM" id="Phobius"/>
    </source>
</evidence>
<feature type="transmembrane region" description="Helical" evidence="1">
    <location>
        <begin position="286"/>
        <end position="304"/>
    </location>
</feature>
<feature type="transmembrane region" description="Helical" evidence="1">
    <location>
        <begin position="12"/>
        <end position="32"/>
    </location>
</feature>
<keyword evidence="1" id="KW-0812">Transmembrane</keyword>
<dbReference type="InterPro" id="IPR052529">
    <property type="entry name" value="Bact_Transport_Assoc"/>
</dbReference>
<organism evidence="3 4">
    <name type="scientific">Isachenkonia alkalipeptolytica</name>
    <dbReference type="NCBI Taxonomy" id="2565777"/>
    <lineage>
        <taxon>Bacteria</taxon>
        <taxon>Bacillati</taxon>
        <taxon>Bacillota</taxon>
        <taxon>Clostridia</taxon>
        <taxon>Eubacteriales</taxon>
        <taxon>Clostridiaceae</taxon>
        <taxon>Isachenkonia</taxon>
    </lineage>
</organism>
<feature type="transmembrane region" description="Helical" evidence="1">
    <location>
        <begin position="325"/>
        <end position="345"/>
    </location>
</feature>
<evidence type="ECO:0000313" key="3">
    <source>
        <dbReference type="EMBL" id="NBG87645.1"/>
    </source>
</evidence>
<dbReference type="InterPro" id="IPR007349">
    <property type="entry name" value="DUF418"/>
</dbReference>
<dbReference type="EMBL" id="SUMG01000003">
    <property type="protein sequence ID" value="NBG87645.1"/>
    <property type="molecule type" value="Genomic_DNA"/>
</dbReference>
<dbReference type="AlphaFoldDB" id="A0AA44BE10"/>
<keyword evidence="1" id="KW-0472">Membrane</keyword>
<feature type="transmembrane region" description="Helical" evidence="1">
    <location>
        <begin position="91"/>
        <end position="109"/>
    </location>
</feature>
<evidence type="ECO:0000313" key="4">
    <source>
        <dbReference type="Proteomes" id="UP000449710"/>
    </source>
</evidence>
<evidence type="ECO:0000259" key="2">
    <source>
        <dbReference type="Pfam" id="PF04235"/>
    </source>
</evidence>
<feature type="transmembrane region" description="Helical" evidence="1">
    <location>
        <begin position="145"/>
        <end position="169"/>
    </location>
</feature>
<feature type="transmembrane region" description="Helical" evidence="1">
    <location>
        <begin position="209"/>
        <end position="227"/>
    </location>
</feature>
<gene>
    <name evidence="3" type="ORF">ISALK_03940</name>
</gene>
<sequence length="391" mass="45165">MEARKKRIEALDILRGFALFGVLLVNLTMMHTSRTGFSVSRMGLEGINHLSALGIEVFFQGKFYTIFSILFGLGFFLFMNRKGKDIQSPEALKPFFIRRMLALLFFGLLHMVFVWHGDILHVYALIGLVLLWRKEKTEEDLLRGVLIWLLIAAFITGVLNALIEVPILFHAMVTSEMSPYADSVYSGGSYWELLRFRLVHEVQNAPVDLVFILPKILGLFYLGFYLGRKKLFENLKDHRGTLLKTLRYSAAISLIMILGLLFFRPYTGGENPYYTFAFLEGIFRETLTLSGSAFYISGLLLLLGKTPWKKILNPLKYLGKTALSNYLIQTLFWSWVFNGYGLGFYGRLPYWSFFPLATAFFILQILLSKWWLSRWKTGPMEALWRRFTYGT</sequence>
<dbReference type="PANTHER" id="PTHR30590">
    <property type="entry name" value="INNER MEMBRANE PROTEIN"/>
    <property type="match status" value="1"/>
</dbReference>
<protein>
    <submittedName>
        <fullName evidence="3">DUF418 domain-containing protein</fullName>
    </submittedName>
</protein>
<feature type="transmembrane region" description="Helical" evidence="1">
    <location>
        <begin position="351"/>
        <end position="372"/>
    </location>
</feature>
<comment type="caution">
    <text evidence="3">The sequence shown here is derived from an EMBL/GenBank/DDBJ whole genome shotgun (WGS) entry which is preliminary data.</text>
</comment>
<reference evidence="3 4" key="1">
    <citation type="submission" date="2019-04" db="EMBL/GenBank/DDBJ databases">
        <title>Isachenkonia alkalipeptolytica gen. nov. sp. nov. a new anaerobic, alkiliphilic organothrophic bacterium capable to reduce synthesized ferrihydrite isolated from a soda lake.</title>
        <authorList>
            <person name="Toshchakov S.V."/>
            <person name="Zavarzina D.G."/>
            <person name="Zhilina T.N."/>
            <person name="Kostrikina N.A."/>
            <person name="Kublanov I.V."/>
        </authorList>
    </citation>
    <scope>NUCLEOTIDE SEQUENCE [LARGE SCALE GENOMIC DNA]</scope>
    <source>
        <strain evidence="3 4">Z-1701</strain>
    </source>
</reference>
<dbReference type="PANTHER" id="PTHR30590:SF3">
    <property type="entry name" value="HYPOTHETICAL MEMBRANE SPANNING PROTEIN"/>
    <property type="match status" value="1"/>
</dbReference>
<feature type="domain" description="DUF418" evidence="2">
    <location>
        <begin position="226"/>
        <end position="390"/>
    </location>
</feature>
<feature type="transmembrane region" description="Helical" evidence="1">
    <location>
        <begin position="115"/>
        <end position="133"/>
    </location>
</feature>